<dbReference type="GO" id="GO:0044183">
    <property type="term" value="F:protein folding chaperone"/>
    <property type="evidence" value="ECO:0007669"/>
    <property type="project" value="TreeGrafter"/>
</dbReference>
<evidence type="ECO:0000256" key="6">
    <source>
        <dbReference type="ARBA" id="ARBA00023235"/>
    </source>
</evidence>
<dbReference type="PIRSF" id="PIRSF003095">
    <property type="entry name" value="Trigger_factor"/>
    <property type="match status" value="1"/>
</dbReference>
<dbReference type="GO" id="GO:0043335">
    <property type="term" value="P:protein unfolding"/>
    <property type="evidence" value="ECO:0007669"/>
    <property type="project" value="TreeGrafter"/>
</dbReference>
<comment type="catalytic activity">
    <reaction evidence="1">
        <text>[protein]-peptidylproline (omega=180) = [protein]-peptidylproline (omega=0)</text>
        <dbReference type="Rhea" id="RHEA:16237"/>
        <dbReference type="Rhea" id="RHEA-COMP:10747"/>
        <dbReference type="Rhea" id="RHEA-COMP:10748"/>
        <dbReference type="ChEBI" id="CHEBI:83833"/>
        <dbReference type="ChEBI" id="CHEBI:83834"/>
        <dbReference type="EC" id="5.2.1.8"/>
    </reaction>
</comment>
<evidence type="ECO:0000259" key="9">
    <source>
        <dbReference type="Pfam" id="PF05698"/>
    </source>
</evidence>
<accession>A0A1J5R9F1</accession>
<protein>
    <recommendedName>
        <fullName evidence="3">peptidylprolyl isomerase</fullName>
        <ecNumber evidence="3">5.2.1.8</ecNumber>
    </recommendedName>
</protein>
<dbReference type="NCBIfam" id="TIGR00115">
    <property type="entry name" value="tig"/>
    <property type="match status" value="1"/>
</dbReference>
<keyword evidence="4" id="KW-0697">Rotamase</keyword>
<evidence type="ECO:0000256" key="1">
    <source>
        <dbReference type="ARBA" id="ARBA00000971"/>
    </source>
</evidence>
<name>A0A1J5R9F1_9ZZZZ</name>
<evidence type="ECO:0000256" key="5">
    <source>
        <dbReference type="ARBA" id="ARBA00023186"/>
    </source>
</evidence>
<dbReference type="InterPro" id="IPR046357">
    <property type="entry name" value="PPIase_dom_sf"/>
</dbReference>
<dbReference type="GO" id="GO:0043022">
    <property type="term" value="F:ribosome binding"/>
    <property type="evidence" value="ECO:0007669"/>
    <property type="project" value="TreeGrafter"/>
</dbReference>
<feature type="domain" description="Trigger factor ribosome-binding bacterial" evidence="8">
    <location>
        <begin position="1"/>
        <end position="144"/>
    </location>
</feature>
<evidence type="ECO:0000256" key="3">
    <source>
        <dbReference type="ARBA" id="ARBA00013194"/>
    </source>
</evidence>
<evidence type="ECO:0000313" key="10">
    <source>
        <dbReference type="EMBL" id="OIQ88732.1"/>
    </source>
</evidence>
<dbReference type="Gene3D" id="3.10.50.40">
    <property type="match status" value="1"/>
</dbReference>
<dbReference type="EMBL" id="MLJW01000360">
    <property type="protein sequence ID" value="OIQ88732.1"/>
    <property type="molecule type" value="Genomic_DNA"/>
</dbReference>
<proteinExistence type="inferred from homology"/>
<dbReference type="GO" id="GO:0003755">
    <property type="term" value="F:peptidyl-prolyl cis-trans isomerase activity"/>
    <property type="evidence" value="ECO:0007669"/>
    <property type="project" value="UniProtKB-KW"/>
</dbReference>
<dbReference type="SUPFAM" id="SSF102735">
    <property type="entry name" value="Trigger factor ribosome-binding domain"/>
    <property type="match status" value="1"/>
</dbReference>
<keyword evidence="5" id="KW-0143">Chaperone</keyword>
<dbReference type="Pfam" id="PF05697">
    <property type="entry name" value="Trigger_N"/>
    <property type="match status" value="1"/>
</dbReference>
<comment type="similarity">
    <text evidence="2">Belongs to the FKBP-type PPIase family. Tig subfamily.</text>
</comment>
<dbReference type="SUPFAM" id="SSF109998">
    <property type="entry name" value="Triger factor/SurA peptide-binding domain-like"/>
    <property type="match status" value="1"/>
</dbReference>
<dbReference type="PANTHER" id="PTHR30560:SF3">
    <property type="entry name" value="TRIGGER FACTOR-LIKE PROTEIN TIG, CHLOROPLASTIC"/>
    <property type="match status" value="1"/>
</dbReference>
<gene>
    <name evidence="10" type="primary">tig_10</name>
    <name evidence="10" type="ORF">GALL_293860</name>
</gene>
<dbReference type="InterPro" id="IPR008880">
    <property type="entry name" value="Trigger_fac_C"/>
</dbReference>
<dbReference type="EC" id="5.2.1.8" evidence="3"/>
<dbReference type="HAMAP" id="MF_00303">
    <property type="entry name" value="Trigger_factor_Tig"/>
    <property type="match status" value="1"/>
</dbReference>
<evidence type="ECO:0000256" key="2">
    <source>
        <dbReference type="ARBA" id="ARBA00005464"/>
    </source>
</evidence>
<evidence type="ECO:0000259" key="8">
    <source>
        <dbReference type="Pfam" id="PF05697"/>
    </source>
</evidence>
<keyword evidence="6 10" id="KW-0413">Isomerase</keyword>
<dbReference type="PANTHER" id="PTHR30560">
    <property type="entry name" value="TRIGGER FACTOR CHAPERONE AND PEPTIDYL-PROLYL CIS/TRANS ISOMERASE"/>
    <property type="match status" value="1"/>
</dbReference>
<dbReference type="InterPro" id="IPR008881">
    <property type="entry name" value="Trigger_fac_ribosome-bd_bac"/>
</dbReference>
<dbReference type="AlphaFoldDB" id="A0A1J5R9F1"/>
<evidence type="ECO:0000256" key="4">
    <source>
        <dbReference type="ARBA" id="ARBA00023110"/>
    </source>
</evidence>
<dbReference type="Pfam" id="PF05698">
    <property type="entry name" value="Trigger_C"/>
    <property type="match status" value="1"/>
</dbReference>
<feature type="domain" description="Trigger factor C-terminal" evidence="9">
    <location>
        <begin position="266"/>
        <end position="416"/>
    </location>
</feature>
<feature type="domain" description="PPIase FKBP-type" evidence="7">
    <location>
        <begin position="156"/>
        <end position="237"/>
    </location>
</feature>
<organism evidence="10">
    <name type="scientific">mine drainage metagenome</name>
    <dbReference type="NCBI Taxonomy" id="410659"/>
    <lineage>
        <taxon>unclassified sequences</taxon>
        <taxon>metagenomes</taxon>
        <taxon>ecological metagenomes</taxon>
    </lineage>
</organism>
<dbReference type="Gene3D" id="1.10.3120.10">
    <property type="entry name" value="Trigger factor, C-terminal domain"/>
    <property type="match status" value="1"/>
</dbReference>
<comment type="caution">
    <text evidence="10">The sequence shown here is derived from an EMBL/GenBank/DDBJ whole genome shotgun (WGS) entry which is preliminary data.</text>
</comment>
<sequence>MQATVETLGTLERRMTVTVPVKPLEQEVGQRLARMARTAKLAGFRPGKVPMTLVQKNYGPQVRDEVFSSAVEASFSDAVEQNKLRVAGYPNIEHKPFNDADENFEFVATFEVFPEVVIGDLSAVAIERPVVAVTDKDVEKTVEVLRKQRATYEPVKRAAKKGDKVNVTFRAEIDGVEVESTNGQGIDLVLGEDGRIVDFDDNLVGAKSGTTRKFDITYGEDNPSPQLAGKTVSYEVAVNSVAQMKLPEVDAEFARLLGVEDGDIGKMRADIKESLEQEVTKRVRAAVKDQVFQALLGAVTTELPRALIGMEIGRLIDAVRSDLERRGADLSQVNVEPSMFDEQARRNVGLRVILGEMINQNELHATADQVRAMVNEFAKSFEHPDEVVRWYYADTQRLDEPMGLATEENVVAWVLERARVADKKMAFDELMGNKA</sequence>
<dbReference type="InterPro" id="IPR036611">
    <property type="entry name" value="Trigger_fac_ribosome-bd_sf"/>
</dbReference>
<evidence type="ECO:0000259" key="7">
    <source>
        <dbReference type="Pfam" id="PF00254"/>
    </source>
</evidence>
<dbReference type="Pfam" id="PF00254">
    <property type="entry name" value="FKBP_C"/>
    <property type="match status" value="1"/>
</dbReference>
<dbReference type="Gene3D" id="3.30.70.1050">
    <property type="entry name" value="Trigger factor ribosome-binding domain"/>
    <property type="match status" value="1"/>
</dbReference>
<dbReference type="InterPro" id="IPR005215">
    <property type="entry name" value="Trig_fac"/>
</dbReference>
<dbReference type="InterPro" id="IPR027304">
    <property type="entry name" value="Trigger_fact/SurA_dom_sf"/>
</dbReference>
<dbReference type="InterPro" id="IPR001179">
    <property type="entry name" value="PPIase_FKBP_dom"/>
</dbReference>
<dbReference type="GO" id="GO:0051083">
    <property type="term" value="P:'de novo' cotranslational protein folding"/>
    <property type="evidence" value="ECO:0007669"/>
    <property type="project" value="TreeGrafter"/>
</dbReference>
<dbReference type="GO" id="GO:0015031">
    <property type="term" value="P:protein transport"/>
    <property type="evidence" value="ECO:0007669"/>
    <property type="project" value="InterPro"/>
</dbReference>
<dbReference type="InterPro" id="IPR037041">
    <property type="entry name" value="Trigger_fac_C_sf"/>
</dbReference>
<dbReference type="SUPFAM" id="SSF54534">
    <property type="entry name" value="FKBP-like"/>
    <property type="match status" value="1"/>
</dbReference>
<reference evidence="10" key="1">
    <citation type="submission" date="2016-10" db="EMBL/GenBank/DDBJ databases">
        <title>Sequence of Gallionella enrichment culture.</title>
        <authorList>
            <person name="Poehlein A."/>
            <person name="Muehling M."/>
            <person name="Daniel R."/>
        </authorList>
    </citation>
    <scope>NUCLEOTIDE SEQUENCE</scope>
</reference>